<feature type="chain" id="PRO_5012132520" description="Cyclin C-terminal domain-containing protein" evidence="2">
    <location>
        <begin position="20"/>
        <end position="187"/>
    </location>
</feature>
<keyword evidence="2" id="KW-0732">Signal</keyword>
<keyword evidence="4" id="KW-1185">Reference proteome</keyword>
<comment type="caution">
    <text evidence="3">The sequence shown here is derived from an EMBL/GenBank/DDBJ whole genome shotgun (WGS) entry which is preliminary data.</text>
</comment>
<feature type="signal peptide" evidence="2">
    <location>
        <begin position="1"/>
        <end position="19"/>
    </location>
</feature>
<proteinExistence type="predicted"/>
<dbReference type="OrthoDB" id="5776275at2759"/>
<dbReference type="AlphaFoldDB" id="A0A2A2KFF8"/>
<accession>A0A2A2KFF8</accession>
<organism evidence="3 4">
    <name type="scientific">Diploscapter pachys</name>
    <dbReference type="NCBI Taxonomy" id="2018661"/>
    <lineage>
        <taxon>Eukaryota</taxon>
        <taxon>Metazoa</taxon>
        <taxon>Ecdysozoa</taxon>
        <taxon>Nematoda</taxon>
        <taxon>Chromadorea</taxon>
        <taxon>Rhabditida</taxon>
        <taxon>Rhabditina</taxon>
        <taxon>Rhabditomorpha</taxon>
        <taxon>Rhabditoidea</taxon>
        <taxon>Rhabditidae</taxon>
        <taxon>Diploscapter</taxon>
    </lineage>
</organism>
<sequence length="187" mass="20248">MHIISSALLCCILVEVARALSSIFYDHQNTYKLASLFPSLQCCLAMSYMASKLDANTQGNVEKVISGMFNLQMPLLHAYIPHLDRIIQDSPLHSTSSSTPPVPPSSICLHLSPAITTTTNQFTEEAAASLKQPAESRSSRTPPKARRRSRTDSGFCSAVSSPESSRHSDSSDVSPPKMARLSLDPAS</sequence>
<protein>
    <recommendedName>
        <fullName evidence="5">Cyclin C-terminal domain-containing protein</fullName>
    </recommendedName>
</protein>
<evidence type="ECO:0008006" key="5">
    <source>
        <dbReference type="Google" id="ProtNLM"/>
    </source>
</evidence>
<evidence type="ECO:0000313" key="3">
    <source>
        <dbReference type="EMBL" id="PAV72608.1"/>
    </source>
</evidence>
<gene>
    <name evidence="3" type="ORF">WR25_21064</name>
</gene>
<feature type="region of interest" description="Disordered" evidence="1">
    <location>
        <begin position="124"/>
        <end position="187"/>
    </location>
</feature>
<name>A0A2A2KFF8_9BILA</name>
<dbReference type="EMBL" id="LIAE01008744">
    <property type="protein sequence ID" value="PAV72608.1"/>
    <property type="molecule type" value="Genomic_DNA"/>
</dbReference>
<reference evidence="3 4" key="1">
    <citation type="journal article" date="2017" name="Curr. Biol.">
        <title>Genome architecture and evolution of a unichromosomal asexual nematode.</title>
        <authorList>
            <person name="Fradin H."/>
            <person name="Zegar C."/>
            <person name="Gutwein M."/>
            <person name="Lucas J."/>
            <person name="Kovtun M."/>
            <person name="Corcoran D."/>
            <person name="Baugh L.R."/>
            <person name="Kiontke K."/>
            <person name="Gunsalus K."/>
            <person name="Fitch D.H."/>
            <person name="Piano F."/>
        </authorList>
    </citation>
    <scope>NUCLEOTIDE SEQUENCE [LARGE SCALE GENOMIC DNA]</scope>
    <source>
        <strain evidence="3">PF1309</strain>
    </source>
</reference>
<evidence type="ECO:0000256" key="2">
    <source>
        <dbReference type="SAM" id="SignalP"/>
    </source>
</evidence>
<evidence type="ECO:0000256" key="1">
    <source>
        <dbReference type="SAM" id="MobiDB-lite"/>
    </source>
</evidence>
<evidence type="ECO:0000313" key="4">
    <source>
        <dbReference type="Proteomes" id="UP000218231"/>
    </source>
</evidence>
<dbReference type="STRING" id="2018661.A0A2A2KFF8"/>
<dbReference type="Proteomes" id="UP000218231">
    <property type="component" value="Unassembled WGS sequence"/>
</dbReference>